<dbReference type="InterPro" id="IPR036691">
    <property type="entry name" value="Endo/exonu/phosph_ase_sf"/>
</dbReference>
<dbReference type="Proteomes" id="UP001168990">
    <property type="component" value="Unassembled WGS sequence"/>
</dbReference>
<organism evidence="2 3">
    <name type="scientific">Microctonus aethiopoides</name>
    <dbReference type="NCBI Taxonomy" id="144406"/>
    <lineage>
        <taxon>Eukaryota</taxon>
        <taxon>Metazoa</taxon>
        <taxon>Ecdysozoa</taxon>
        <taxon>Arthropoda</taxon>
        <taxon>Hexapoda</taxon>
        <taxon>Insecta</taxon>
        <taxon>Pterygota</taxon>
        <taxon>Neoptera</taxon>
        <taxon>Endopterygota</taxon>
        <taxon>Hymenoptera</taxon>
        <taxon>Apocrita</taxon>
        <taxon>Ichneumonoidea</taxon>
        <taxon>Braconidae</taxon>
        <taxon>Euphorinae</taxon>
        <taxon>Microctonus</taxon>
    </lineage>
</organism>
<feature type="domain" description="Endonuclease/exonuclease/phosphatase" evidence="1">
    <location>
        <begin position="131"/>
        <end position="213"/>
    </location>
</feature>
<reference evidence="2" key="1">
    <citation type="journal article" date="2023" name="bioRxiv">
        <title>Scaffold-level genome assemblies of two parasitoid biocontrol wasps reveal the parthenogenesis mechanism and an associated novel virus.</title>
        <authorList>
            <person name="Inwood S."/>
            <person name="Skelly J."/>
            <person name="Guhlin J."/>
            <person name="Harrop T."/>
            <person name="Goldson S."/>
            <person name="Dearden P."/>
        </authorList>
    </citation>
    <scope>NUCLEOTIDE SEQUENCE</scope>
    <source>
        <strain evidence="2">Irish</strain>
        <tissue evidence="2">Whole body</tissue>
    </source>
</reference>
<dbReference type="Gene3D" id="3.60.10.10">
    <property type="entry name" value="Endonuclease/exonuclease/phosphatase"/>
    <property type="match status" value="1"/>
</dbReference>
<proteinExistence type="predicted"/>
<dbReference type="GO" id="GO:0003824">
    <property type="term" value="F:catalytic activity"/>
    <property type="evidence" value="ECO:0007669"/>
    <property type="project" value="InterPro"/>
</dbReference>
<dbReference type="InterPro" id="IPR005135">
    <property type="entry name" value="Endo/exonuclease/phosphatase"/>
</dbReference>
<comment type="caution">
    <text evidence="2">The sequence shown here is derived from an EMBL/GenBank/DDBJ whole genome shotgun (WGS) entry which is preliminary data.</text>
</comment>
<evidence type="ECO:0000313" key="2">
    <source>
        <dbReference type="EMBL" id="KAK0177077.1"/>
    </source>
</evidence>
<accession>A0AA39FWC6</accession>
<name>A0AA39FWC6_9HYME</name>
<keyword evidence="3" id="KW-1185">Reference proteome</keyword>
<dbReference type="SUPFAM" id="SSF56219">
    <property type="entry name" value="DNase I-like"/>
    <property type="match status" value="1"/>
</dbReference>
<sequence>MNEIVKSEEIEDRLSNLLNIDSKTNINKNNTVNTVNSPKNNILDNYKHNETNVSNTKESFPVLTSDKIISKITDKGKVNNRANAKGGCGVILLVNKRFNSIEKCLDSNIISSIETIELLAVALEELILIIAIVFGGDINAKDQAWDNYNNNRSEKTLFKYLTNNKNRNCEIKYSDEPTHFPTFGLNGSTLDIFLTNRIKSSKPLPHNELSPDHL</sequence>
<dbReference type="Pfam" id="PF14529">
    <property type="entry name" value="Exo_endo_phos_2"/>
    <property type="match status" value="1"/>
</dbReference>
<evidence type="ECO:0000313" key="3">
    <source>
        <dbReference type="Proteomes" id="UP001168990"/>
    </source>
</evidence>
<evidence type="ECO:0000259" key="1">
    <source>
        <dbReference type="Pfam" id="PF14529"/>
    </source>
</evidence>
<dbReference type="EMBL" id="JAQQBS010000001">
    <property type="protein sequence ID" value="KAK0177077.1"/>
    <property type="molecule type" value="Genomic_DNA"/>
</dbReference>
<reference evidence="2" key="2">
    <citation type="submission" date="2023-03" db="EMBL/GenBank/DDBJ databases">
        <authorList>
            <person name="Inwood S.N."/>
            <person name="Skelly J.G."/>
            <person name="Guhlin J."/>
            <person name="Harrop T.W.R."/>
            <person name="Goldson S.G."/>
            <person name="Dearden P.K."/>
        </authorList>
    </citation>
    <scope>NUCLEOTIDE SEQUENCE</scope>
    <source>
        <strain evidence="2">Irish</strain>
        <tissue evidence="2">Whole body</tissue>
    </source>
</reference>
<gene>
    <name evidence="2" type="ORF">PV328_001156</name>
</gene>
<protein>
    <recommendedName>
        <fullName evidence="1">Endonuclease/exonuclease/phosphatase domain-containing protein</fullName>
    </recommendedName>
</protein>
<dbReference type="AlphaFoldDB" id="A0AA39FWC6"/>